<dbReference type="SUPFAM" id="SSF54373">
    <property type="entry name" value="FAD-linked reductases, C-terminal domain"/>
    <property type="match status" value="1"/>
</dbReference>
<evidence type="ECO:0000256" key="3">
    <source>
        <dbReference type="ARBA" id="ARBA00023002"/>
    </source>
</evidence>
<evidence type="ECO:0000256" key="1">
    <source>
        <dbReference type="ARBA" id="ARBA00001974"/>
    </source>
</evidence>
<dbReference type="PANTHER" id="PTHR43563:SF1">
    <property type="entry name" value="AMINE OXIDASE [FLAVIN-CONTAINING] B"/>
    <property type="match status" value="1"/>
</dbReference>
<dbReference type="InterPro" id="IPR001613">
    <property type="entry name" value="Flavin_amine_oxidase"/>
</dbReference>
<dbReference type="Pfam" id="PF13450">
    <property type="entry name" value="NAD_binding_8"/>
    <property type="match status" value="1"/>
</dbReference>
<evidence type="ECO:0000256" key="2">
    <source>
        <dbReference type="ARBA" id="ARBA00005995"/>
    </source>
</evidence>
<dbReference type="InterPro" id="IPR050703">
    <property type="entry name" value="Flavin_MAO"/>
</dbReference>
<protein>
    <submittedName>
        <fullName evidence="5">FAD-dependent oxidoreductase</fullName>
    </submittedName>
</protein>
<dbReference type="EMBL" id="JBBMQS010000004">
    <property type="protein sequence ID" value="MEM5497527.1"/>
    <property type="molecule type" value="Genomic_DNA"/>
</dbReference>
<organism evidence="5 6">
    <name type="scientific">Paraglaciecola mesophila</name>
    <dbReference type="NCBI Taxonomy" id="197222"/>
    <lineage>
        <taxon>Bacteria</taxon>
        <taxon>Pseudomonadati</taxon>
        <taxon>Pseudomonadota</taxon>
        <taxon>Gammaproteobacteria</taxon>
        <taxon>Alteromonadales</taxon>
        <taxon>Alteromonadaceae</taxon>
        <taxon>Paraglaciecola</taxon>
    </lineage>
</organism>
<keyword evidence="3" id="KW-0560">Oxidoreductase</keyword>
<comment type="similarity">
    <text evidence="2">Belongs to the flavin monoamine oxidase family.</text>
</comment>
<dbReference type="PANTHER" id="PTHR43563">
    <property type="entry name" value="AMINE OXIDASE"/>
    <property type="match status" value="1"/>
</dbReference>
<evidence type="ECO:0000313" key="5">
    <source>
        <dbReference type="EMBL" id="MEM5497527.1"/>
    </source>
</evidence>
<dbReference type="Gene3D" id="3.90.660.10">
    <property type="match status" value="1"/>
</dbReference>
<comment type="caution">
    <text evidence="5">The sequence shown here is derived from an EMBL/GenBank/DDBJ whole genome shotgun (WGS) entry which is preliminary data.</text>
</comment>
<dbReference type="Pfam" id="PF01593">
    <property type="entry name" value="Amino_oxidase"/>
    <property type="match status" value="1"/>
</dbReference>
<comment type="cofactor">
    <cofactor evidence="1">
        <name>FAD</name>
        <dbReference type="ChEBI" id="CHEBI:57692"/>
    </cofactor>
</comment>
<accession>A0ABU9SUH5</accession>
<dbReference type="RefSeq" id="WP_342881506.1">
    <property type="nucleotide sequence ID" value="NZ_JBBMQS010000004.1"/>
</dbReference>
<gene>
    <name evidence="5" type="ORF">WNY77_08995</name>
</gene>
<dbReference type="PRINTS" id="PR00757">
    <property type="entry name" value="AMINEOXDASEF"/>
</dbReference>
<sequence>MEQTKVIIIGGGLAGLYTATRLEALHIPYVLLEAKSQLGGRISCVPAADVDRELGVLAAQVAVQCAYSHDMGPTWIFPHQQKIKALAAELEVKLFEQYAAGDVLYQAPNSTKPRQITGAGAMQLFRVDGGMSQLTQKLHASIDSKRSKDKRDQANAQGKIKLEHCVSNIEKDEENGLWTVSGHVAGNKQALKDSNLEHTYLGIQASENLSQVLHHFDYNAEHLVLALPPRIIQRDLASNLWGSPLLNQRLGTVQTWMGAQAKFVATYPQPFWRNKGLSGQAFSQVGPMIEMHDASASENNSFGIFGFIGIPAKQRNQLSESQLKQACLDQLAFFYGEDAYSATDCYLKDWAVDPFCATERDINEPSKHPDFNHRGLDDELKTLGLHLAGSEFAEQDAGYLEGAIHAADKAVSEINEALSSTLN</sequence>
<evidence type="ECO:0000259" key="4">
    <source>
        <dbReference type="Pfam" id="PF01593"/>
    </source>
</evidence>
<proteinExistence type="inferred from homology"/>
<keyword evidence="6" id="KW-1185">Reference proteome</keyword>
<name>A0ABU9SUH5_9ALTE</name>
<evidence type="ECO:0000313" key="6">
    <source>
        <dbReference type="Proteomes" id="UP001461163"/>
    </source>
</evidence>
<dbReference type="Proteomes" id="UP001461163">
    <property type="component" value="Unassembled WGS sequence"/>
</dbReference>
<dbReference type="SUPFAM" id="SSF51905">
    <property type="entry name" value="FAD/NAD(P)-binding domain"/>
    <property type="match status" value="1"/>
</dbReference>
<dbReference type="InterPro" id="IPR002937">
    <property type="entry name" value="Amino_oxidase"/>
</dbReference>
<reference evidence="5 6" key="1">
    <citation type="submission" date="2024-03" db="EMBL/GenBank/DDBJ databases">
        <title>Community enrichment and isolation of bacterial strains for fucoidan degradation.</title>
        <authorList>
            <person name="Sichert A."/>
        </authorList>
    </citation>
    <scope>NUCLEOTIDE SEQUENCE [LARGE SCALE GENOMIC DNA]</scope>
    <source>
        <strain evidence="5 6">AS12</strain>
    </source>
</reference>
<feature type="domain" description="Amine oxidase" evidence="4">
    <location>
        <begin position="123"/>
        <end position="414"/>
    </location>
</feature>
<dbReference type="Gene3D" id="3.50.50.60">
    <property type="entry name" value="FAD/NAD(P)-binding domain"/>
    <property type="match status" value="1"/>
</dbReference>
<dbReference type="InterPro" id="IPR036188">
    <property type="entry name" value="FAD/NAD-bd_sf"/>
</dbReference>